<proteinExistence type="predicted"/>
<protein>
    <submittedName>
        <fullName evidence="2">Uncharacterized protein</fullName>
    </submittedName>
</protein>
<organism evidence="2 3">
    <name type="scientific">Stenotrophomonas indicatrix</name>
    <dbReference type="NCBI Taxonomy" id="2045451"/>
    <lineage>
        <taxon>Bacteria</taxon>
        <taxon>Pseudomonadati</taxon>
        <taxon>Pseudomonadota</taxon>
        <taxon>Gammaproteobacteria</taxon>
        <taxon>Lysobacterales</taxon>
        <taxon>Lysobacteraceae</taxon>
        <taxon>Stenotrophomonas</taxon>
    </lineage>
</organism>
<dbReference type="RefSeq" id="WP_080149565.1">
    <property type="nucleotide sequence ID" value="NZ_FWEU01000003.1"/>
</dbReference>
<evidence type="ECO:0000256" key="1">
    <source>
        <dbReference type="SAM" id="SignalP"/>
    </source>
</evidence>
<name>A0A1W1GYT5_9GAMM</name>
<sequence>MPPSTAHRGHLSCGWIAALLLSLGSAASAQPLLCGTFKDADSGARLTVESPVQGSRLIPGAAPEPYNLEQLEDVLMLANLATGDIEALQIIDEGHSLAGEERYYTLESTAVCKASPVFAAGSCRADIASCMDDMAVAGPERWRQWCREGVPAGCNRLIEDYRSDARNALVLDIALASNREEPAEPAACQRGSTDVDAEACRQAEAVGRVRDAAWAFSVARSIPRDVPLPAAQLDEVSTLCREHPSASSCHAAAVALWASARLLPARDALQLACSIGRDPQACSSVAPLAALSSADLVIVDVAKLPCGRYAAQGHALVFGDDAQVQVDASGRQPAVMRAGAIRVRNEEGEDHVFWQLANGDLVGNDRWARFARYQRDGSSPTCGARASAGTALR</sequence>
<dbReference type="Proteomes" id="UP000191133">
    <property type="component" value="Unassembled WGS sequence"/>
</dbReference>
<accession>A0A1W1GYT5</accession>
<feature type="signal peptide" evidence="1">
    <location>
        <begin position="1"/>
        <end position="29"/>
    </location>
</feature>
<evidence type="ECO:0000313" key="2">
    <source>
        <dbReference type="EMBL" id="SLM24512.1"/>
    </source>
</evidence>
<feature type="chain" id="PRO_5010716210" evidence="1">
    <location>
        <begin position="30"/>
        <end position="393"/>
    </location>
</feature>
<gene>
    <name evidence="2" type="ORF">SAMN04488690_2235</name>
</gene>
<evidence type="ECO:0000313" key="3">
    <source>
        <dbReference type="Proteomes" id="UP000191133"/>
    </source>
</evidence>
<keyword evidence="1" id="KW-0732">Signal</keyword>
<reference evidence="3" key="1">
    <citation type="submission" date="2016-10" db="EMBL/GenBank/DDBJ databases">
        <authorList>
            <person name="Varghese N."/>
        </authorList>
    </citation>
    <scope>NUCLEOTIDE SEQUENCE [LARGE SCALE GENOMIC DNA]</scope>
    <source>
        <strain evidence="3">92MFCol6.1</strain>
    </source>
</reference>
<dbReference type="AlphaFoldDB" id="A0A1W1GYT5"/>
<dbReference type="EMBL" id="FWEU01000003">
    <property type="protein sequence ID" value="SLM24512.1"/>
    <property type="molecule type" value="Genomic_DNA"/>
</dbReference>